<comment type="subcellular location">
    <subcellularLocation>
        <location evidence="1">Membrane</location>
        <topology evidence="1">Multi-pass membrane protein</topology>
    </subcellularLocation>
</comment>
<dbReference type="PANTHER" id="PTHR31086">
    <property type="entry name" value="ALUMINUM-ACTIVATED MALATE TRANSPORTER 10"/>
    <property type="match status" value="1"/>
</dbReference>
<evidence type="ECO:0000256" key="1">
    <source>
        <dbReference type="ARBA" id="ARBA00004141"/>
    </source>
</evidence>
<keyword evidence="6" id="KW-0406">Ion transport</keyword>
<evidence type="ECO:0000256" key="6">
    <source>
        <dbReference type="ARBA" id="ARBA00023065"/>
    </source>
</evidence>
<dbReference type="Proteomes" id="UP000594263">
    <property type="component" value="Unplaced"/>
</dbReference>
<dbReference type="GO" id="GO:0015743">
    <property type="term" value="P:malate transport"/>
    <property type="evidence" value="ECO:0007669"/>
    <property type="project" value="InterPro"/>
</dbReference>
<dbReference type="AlphaFoldDB" id="A0A7N0UF76"/>
<dbReference type="OMA" id="VVLIFEY"/>
<dbReference type="InterPro" id="IPR020966">
    <property type="entry name" value="ALMT"/>
</dbReference>
<keyword evidence="4 9" id="KW-0812">Transmembrane</keyword>
<accession>A0A7N0UF76</accession>
<dbReference type="Gramene" id="Kaladp0062s0038.1.v1.1">
    <property type="protein sequence ID" value="Kaladp0062s0038.1.v1.1"/>
    <property type="gene ID" value="Kaladp0062s0038.v1.1"/>
</dbReference>
<feature type="transmembrane region" description="Helical" evidence="9">
    <location>
        <begin position="67"/>
        <end position="86"/>
    </location>
</feature>
<dbReference type="EnsemblPlants" id="Kaladp0062s0038.1.v1.1">
    <property type="protein sequence ID" value="Kaladp0062s0038.1.v1.1"/>
    <property type="gene ID" value="Kaladp0062s0038.v1.1"/>
</dbReference>
<evidence type="ECO:0000256" key="2">
    <source>
        <dbReference type="ARBA" id="ARBA00007079"/>
    </source>
</evidence>
<evidence type="ECO:0000256" key="4">
    <source>
        <dbReference type="ARBA" id="ARBA00022692"/>
    </source>
</evidence>
<keyword evidence="8" id="KW-0407">Ion channel</keyword>
<keyword evidence="11" id="KW-1185">Reference proteome</keyword>
<name>A0A7N0UF76_KALFE</name>
<keyword evidence="7 9" id="KW-0472">Membrane</keyword>
<evidence type="ECO:0000256" key="9">
    <source>
        <dbReference type="SAM" id="Phobius"/>
    </source>
</evidence>
<protein>
    <recommendedName>
        <fullName evidence="12">Aluminum-activated malate transporter 4</fullName>
    </recommendedName>
</protein>
<feature type="transmembrane region" description="Helical" evidence="9">
    <location>
        <begin position="142"/>
        <end position="161"/>
    </location>
</feature>
<comment type="similarity">
    <text evidence="2">Belongs to the aromatic acid exporter (TC 2.A.85) family.</text>
</comment>
<keyword evidence="3" id="KW-0813">Transport</keyword>
<evidence type="ECO:0000256" key="5">
    <source>
        <dbReference type="ARBA" id="ARBA00022989"/>
    </source>
</evidence>
<dbReference type="Pfam" id="PF11744">
    <property type="entry name" value="ALMT"/>
    <property type="match status" value="1"/>
</dbReference>
<evidence type="ECO:0000313" key="10">
    <source>
        <dbReference type="EnsemblPlants" id="Kaladp0062s0038.1.v1.1"/>
    </source>
</evidence>
<feature type="transmembrane region" description="Helical" evidence="9">
    <location>
        <begin position="118"/>
        <end position="136"/>
    </location>
</feature>
<dbReference type="GO" id="GO:0034220">
    <property type="term" value="P:monoatomic ion transmembrane transport"/>
    <property type="evidence" value="ECO:0007669"/>
    <property type="project" value="UniProtKB-KW"/>
</dbReference>
<dbReference type="GO" id="GO:0016020">
    <property type="term" value="C:membrane"/>
    <property type="evidence" value="ECO:0007669"/>
    <property type="project" value="UniProtKB-SubCell"/>
</dbReference>
<evidence type="ECO:0000256" key="3">
    <source>
        <dbReference type="ARBA" id="ARBA00022448"/>
    </source>
</evidence>
<evidence type="ECO:0000256" key="7">
    <source>
        <dbReference type="ARBA" id="ARBA00023136"/>
    </source>
</evidence>
<feature type="transmembrane region" description="Helical" evidence="9">
    <location>
        <begin position="92"/>
        <end position="111"/>
    </location>
</feature>
<evidence type="ECO:0000313" key="11">
    <source>
        <dbReference type="Proteomes" id="UP000594263"/>
    </source>
</evidence>
<feature type="transmembrane region" description="Helical" evidence="9">
    <location>
        <begin position="201"/>
        <end position="226"/>
    </location>
</feature>
<reference evidence="10" key="1">
    <citation type="submission" date="2021-01" db="UniProtKB">
        <authorList>
            <consortium name="EnsemblPlants"/>
        </authorList>
    </citation>
    <scope>IDENTIFICATION</scope>
</reference>
<organism evidence="10 11">
    <name type="scientific">Kalanchoe fedtschenkoi</name>
    <name type="common">Lavender scallops</name>
    <name type="synonym">South American air plant</name>
    <dbReference type="NCBI Taxonomy" id="63787"/>
    <lineage>
        <taxon>Eukaryota</taxon>
        <taxon>Viridiplantae</taxon>
        <taxon>Streptophyta</taxon>
        <taxon>Embryophyta</taxon>
        <taxon>Tracheophyta</taxon>
        <taxon>Spermatophyta</taxon>
        <taxon>Magnoliopsida</taxon>
        <taxon>eudicotyledons</taxon>
        <taxon>Gunneridae</taxon>
        <taxon>Pentapetalae</taxon>
        <taxon>Saxifragales</taxon>
        <taxon>Crassulaceae</taxon>
        <taxon>Kalanchoe</taxon>
    </lineage>
</organism>
<proteinExistence type="inferred from homology"/>
<evidence type="ECO:0000256" key="8">
    <source>
        <dbReference type="ARBA" id="ARBA00023303"/>
    </source>
</evidence>
<keyword evidence="5 9" id="KW-1133">Transmembrane helix</keyword>
<sequence length="571" mass="63572">MAARIGSYRPSFTDKSKESLLDDNRSEERVKCWCFRWVSDAIVNSWKLVHSGVVALYEMGRADPRKFVFAVKMGFSLALISLVIFLKEFGSFSQYSIWAILTVIVVFEYNVGATLSKGFNRALGTLSAGGLALGIAELSGGQLHEIVTVTSIFVIGFAASYIKLHPKMKPYEYGFRVFLLTYSIVLISGKKSSTTFFNTAFYRLMLIAVGAFVCLVVNICIFPIWAGEDLHKLVVKNFRGVAKSLEGCVNGYLQCVEYERIPSMILTYQPMDDPLYSGYRAAVQSSSQEDSLVDFAIWEPPHGPYRTLHYPWKNYVKVAGALRHCAFMVMAMHGCILSEIQAPEEKRQVFSNELRKVGAEGGNVLRKLADKLEKMEKLGAVDLLLEVHEAAEALQMKIDEKSYILVSTDRWDPSKKPKPAEDPDHVQQLKDTDNKDFVFTSLSEAVDFGEAPLLQRGMDSRTQSMFRSGFGPPLPHWTSTESVFRKSAMQWPSHMSIHADLGVPDAAVTENECRTYVSASSLSLATFSSLLIEFVARLQYLVDSYQELCTVAGFKEPAAEPAADSKGPAAV</sequence>
<evidence type="ECO:0008006" key="12">
    <source>
        <dbReference type="Google" id="ProtNLM"/>
    </source>
</evidence>